<feature type="domain" description="SCAN box" evidence="5">
    <location>
        <begin position="175"/>
        <end position="207"/>
    </location>
</feature>
<evidence type="ECO:0000256" key="4">
    <source>
        <dbReference type="ARBA" id="ARBA00022825"/>
    </source>
</evidence>
<evidence type="ECO:0000313" key="6">
    <source>
        <dbReference type="EMBL" id="SOD88526.1"/>
    </source>
</evidence>
<dbReference type="EMBL" id="OCNH01000002">
    <property type="protein sequence ID" value="SOD88526.1"/>
    <property type="molecule type" value="Genomic_DNA"/>
</dbReference>
<keyword evidence="3" id="KW-0378">Hydrolase</keyword>
<gene>
    <name evidence="6" type="ORF">SAMN06269250_2711</name>
</gene>
<evidence type="ECO:0000313" key="7">
    <source>
        <dbReference type="Proteomes" id="UP000219452"/>
    </source>
</evidence>
<evidence type="ECO:0000256" key="2">
    <source>
        <dbReference type="ARBA" id="ARBA00022670"/>
    </source>
</evidence>
<protein>
    <submittedName>
        <fullName evidence="6">Subtilase family protein</fullName>
    </submittedName>
</protein>
<comment type="similarity">
    <text evidence="1">Belongs to the peptidase S8 family.</text>
</comment>
<evidence type="ECO:0000259" key="5">
    <source>
        <dbReference type="PROSITE" id="PS50804"/>
    </source>
</evidence>
<dbReference type="PANTHER" id="PTHR43806">
    <property type="entry name" value="PEPTIDASE S8"/>
    <property type="match status" value="1"/>
</dbReference>
<name>A0A286FZS4_9BACT</name>
<dbReference type="CDD" id="cd04847">
    <property type="entry name" value="Peptidases_S8_Subtilisin_like_2"/>
    <property type="match status" value="1"/>
</dbReference>
<proteinExistence type="inferred from homology"/>
<accession>A0A286FZS4</accession>
<dbReference type="InterPro" id="IPR015500">
    <property type="entry name" value="Peptidase_S8_subtilisin-rel"/>
</dbReference>
<dbReference type="Pfam" id="PF00082">
    <property type="entry name" value="Peptidase_S8"/>
    <property type="match status" value="1"/>
</dbReference>
<organism evidence="6 7">
    <name type="scientific">Spirosoma fluviale</name>
    <dbReference type="NCBI Taxonomy" id="1597977"/>
    <lineage>
        <taxon>Bacteria</taxon>
        <taxon>Pseudomonadati</taxon>
        <taxon>Bacteroidota</taxon>
        <taxon>Cytophagia</taxon>
        <taxon>Cytophagales</taxon>
        <taxon>Cytophagaceae</taxon>
        <taxon>Spirosoma</taxon>
    </lineage>
</organism>
<dbReference type="PRINTS" id="PR00723">
    <property type="entry name" value="SUBTILISIN"/>
</dbReference>
<dbReference type="GO" id="GO:0004252">
    <property type="term" value="F:serine-type endopeptidase activity"/>
    <property type="evidence" value="ECO:0007669"/>
    <property type="project" value="InterPro"/>
</dbReference>
<dbReference type="AlphaFoldDB" id="A0A286FZS4"/>
<dbReference type="InterPro" id="IPR000209">
    <property type="entry name" value="Peptidase_S8/S53_dom"/>
</dbReference>
<dbReference type="PROSITE" id="PS50804">
    <property type="entry name" value="SCAN_BOX"/>
    <property type="match status" value="1"/>
</dbReference>
<keyword evidence="7" id="KW-1185">Reference proteome</keyword>
<dbReference type="InterPro" id="IPR050131">
    <property type="entry name" value="Peptidase_S8_subtilisin-like"/>
</dbReference>
<dbReference type="OrthoDB" id="1100338at2"/>
<dbReference type="PANTHER" id="PTHR43806:SF11">
    <property type="entry name" value="CEREVISIN-RELATED"/>
    <property type="match status" value="1"/>
</dbReference>
<dbReference type="InterPro" id="IPR003309">
    <property type="entry name" value="SCAN_dom"/>
</dbReference>
<evidence type="ECO:0000256" key="1">
    <source>
        <dbReference type="ARBA" id="ARBA00011073"/>
    </source>
</evidence>
<sequence>MSINFKHIYLNENFQSISYTTKPQLGQTLKIPKRDRDVHANKLNGQLAAIWSKIKKNNDERLAIALPTKNGAYIEFHSQAGKDLITKSLEDTRKGIRLLNVRYLGENKESILATVYVPKGKEAALIKKIRDYKEKETVKGNFKNKNLVESIEDIRLALAESLWTDSLNNMPNDTKKWCEAWLRTEVDSKSGQLEYEVLSKFRSLLDGLQIQYKQNIISFPERVIMLIYVSKKDLEEIIEQSDSIAEFRAGQETAGFWVNERNADQVDWVKELLGRLNIINSNVKVCILDTGISNGHPLLSPILKHDDCLTVNTTWGIKDHDTGSGHGTPMAGIVAYGNLEAILGSPESVEITHTLCSVKVLPPLNQPNTKMELWGDITEQAVSRAEIQSPTHNMIFCMAVTAFEDECHGRPSSWSGAIDKLAYGIDDNKRLVIVSGGNVREEIFWLAYPDSNLVHSIRDPAQSWNALTVGAYTDKVLVNETSYANHAPLAPSGCLSPFSSTSRIWETKWPNKPDVVFEGGNILVSPDNQLISNYEDYGLLTTSKQFNISRHFDTINATSAATAKASWMAAKLMYQYPEAWPETIRGLIVHSADWSNQMISQFNTDITRKSDVSELIRIFGYGKPDLEKALYTTKSSLTYISQQTIQPFVKDGNSYKTNDMHFYEIPWPKDELLAMENAIVELQITLSYFIEPGPGQIGWKDKYRYQSYAFKFDLNSPTESALDFKRRINSEAMSEALEEEEIVIATDSGSGRWQIGKNARSKGSIHSDRWIGTASEIASCNLLAIYPMIGWWRERHNLKKYDFSTRYSLLLSLRTPSTDIDLYTEVINKIKIPIEIEVKTGSNK</sequence>
<dbReference type="RefSeq" id="WP_097126339.1">
    <property type="nucleotide sequence ID" value="NZ_OCNH01000002.1"/>
</dbReference>
<dbReference type="SUPFAM" id="SSF52743">
    <property type="entry name" value="Subtilisin-like"/>
    <property type="match status" value="1"/>
</dbReference>
<dbReference type="Proteomes" id="UP000219452">
    <property type="component" value="Unassembled WGS sequence"/>
</dbReference>
<keyword evidence="2" id="KW-0645">Protease</keyword>
<dbReference type="InterPro" id="IPR036852">
    <property type="entry name" value="Peptidase_S8/S53_dom_sf"/>
</dbReference>
<keyword evidence="4" id="KW-0720">Serine protease</keyword>
<evidence type="ECO:0000256" key="3">
    <source>
        <dbReference type="ARBA" id="ARBA00022801"/>
    </source>
</evidence>
<dbReference type="GO" id="GO:0006508">
    <property type="term" value="P:proteolysis"/>
    <property type="evidence" value="ECO:0007669"/>
    <property type="project" value="UniProtKB-KW"/>
</dbReference>
<reference evidence="7" key="1">
    <citation type="submission" date="2017-09" db="EMBL/GenBank/DDBJ databases">
        <authorList>
            <person name="Varghese N."/>
            <person name="Submissions S."/>
        </authorList>
    </citation>
    <scope>NUCLEOTIDE SEQUENCE [LARGE SCALE GENOMIC DNA]</scope>
    <source>
        <strain evidence="7">DSM 29961</strain>
    </source>
</reference>
<dbReference type="Gene3D" id="3.40.50.200">
    <property type="entry name" value="Peptidase S8/S53 domain"/>
    <property type="match status" value="1"/>
</dbReference>
<dbReference type="InterPro" id="IPR034074">
    <property type="entry name" value="Y4bN_pept_dom"/>
</dbReference>